<dbReference type="EMBL" id="CP001864">
    <property type="protein sequence ID" value="ADB63886.1"/>
    <property type="molecule type" value="Genomic_DNA"/>
</dbReference>
<keyword evidence="4" id="KW-1185">Reference proteome</keyword>
<gene>
    <name evidence="3" type="ordered locus">Htur_5255</name>
</gene>
<dbReference type="GeneID" id="8745803"/>
<keyword evidence="3" id="KW-0614">Plasmid</keyword>
<dbReference type="PROSITE" id="PS51186">
    <property type="entry name" value="GNAT"/>
    <property type="match status" value="1"/>
</dbReference>
<dbReference type="eggNOG" id="arCOG08925">
    <property type="taxonomic scope" value="Archaea"/>
</dbReference>
<organism evidence="3 4">
    <name type="scientific">Haloterrigena turkmenica (strain ATCC 51198 / DSM 5511 / JCM 9101 / NCIMB 13204 / VKM B-1734 / 4k)</name>
    <name type="common">Halococcus turkmenicus</name>
    <dbReference type="NCBI Taxonomy" id="543526"/>
    <lineage>
        <taxon>Archaea</taxon>
        <taxon>Methanobacteriati</taxon>
        <taxon>Methanobacteriota</taxon>
        <taxon>Stenosarchaea group</taxon>
        <taxon>Halobacteria</taxon>
        <taxon>Halobacteriales</taxon>
        <taxon>Natrialbaceae</taxon>
        <taxon>Haloterrigena</taxon>
    </lineage>
</organism>
<proteinExistence type="predicted"/>
<accession>D2S3D9</accession>
<geneLocation type="plasmid" evidence="3 4">
    <name>pHTUR04</name>
</geneLocation>
<dbReference type="KEGG" id="htu:Htur_5255"/>
<evidence type="ECO:0000259" key="2">
    <source>
        <dbReference type="PROSITE" id="PS51186"/>
    </source>
</evidence>
<dbReference type="InterPro" id="IPR000182">
    <property type="entry name" value="GNAT_dom"/>
</dbReference>
<dbReference type="HOGENOM" id="CLU_759956_0_0_2"/>
<dbReference type="Gene3D" id="3.40.630.30">
    <property type="match status" value="1"/>
</dbReference>
<dbReference type="OrthoDB" id="299799at2157"/>
<dbReference type="InterPro" id="IPR016181">
    <property type="entry name" value="Acyl_CoA_acyltransferase"/>
</dbReference>
<dbReference type="SUPFAM" id="SSF55729">
    <property type="entry name" value="Acyl-CoA N-acyltransferases (Nat)"/>
    <property type="match status" value="1"/>
</dbReference>
<sequence>MKDLTSKPSTSSCRVRPFEPSDRAALLGLYEQVFGRERSVDWFRWKFEDNPYTDHVPIIVTERDGDIVGCRAFFAQELRIDGTERVAFQPCDTMVHPDHRNEGLFSRMNEYALERYAGTDGPPACCFNFPNENSKPGNLKHGWREIGTVPVYYRPQDPIGSVKALTDGEDGPEGSDGAATPDGFDRSASGEEWVVADEFDSGVDRDLPGGCDPSEGAETSVADALAEMITSSQRAGDRLVTDSDGEFDVVRFETPPADVLEEIYRRSIPPGIHTNRTAEFYRWRCANPAHTYTAYVAVRDGETPVAALICSEVDEHLRIVETLPREIGAEATAIDRLLATVLADRSDNHYVTAFGETLPSPLQYRFYPDTRFPLSTLIRPSARTLLARDFGGADAIEETAVDDWALSRLDLDTS</sequence>
<dbReference type="RefSeq" id="WP_012946125.1">
    <property type="nucleotide sequence ID" value="NC_013747.1"/>
</dbReference>
<name>D2S3D9_HALTV</name>
<feature type="region of interest" description="Disordered" evidence="1">
    <location>
        <begin position="160"/>
        <end position="186"/>
    </location>
</feature>
<dbReference type="GO" id="GO:0016747">
    <property type="term" value="F:acyltransferase activity, transferring groups other than amino-acyl groups"/>
    <property type="evidence" value="ECO:0007669"/>
    <property type="project" value="InterPro"/>
</dbReference>
<dbReference type="AlphaFoldDB" id="D2S3D9"/>
<evidence type="ECO:0000313" key="4">
    <source>
        <dbReference type="Proteomes" id="UP000001903"/>
    </source>
</evidence>
<protein>
    <recommendedName>
        <fullName evidence="2">N-acetyltransferase domain-containing protein</fullName>
    </recommendedName>
</protein>
<evidence type="ECO:0000256" key="1">
    <source>
        <dbReference type="SAM" id="MobiDB-lite"/>
    </source>
</evidence>
<evidence type="ECO:0000313" key="3">
    <source>
        <dbReference type="EMBL" id="ADB63886.1"/>
    </source>
</evidence>
<dbReference type="Pfam" id="PF13527">
    <property type="entry name" value="Acetyltransf_9"/>
    <property type="match status" value="1"/>
</dbReference>
<reference evidence="3 4" key="1">
    <citation type="journal article" date="2010" name="Stand. Genomic Sci.">
        <title>Complete genome sequence of Haloterrigena turkmenica type strain (4k).</title>
        <authorList>
            <person name="Saunders E."/>
            <person name="Tindall B.J."/>
            <person name="Fahnrich R."/>
            <person name="Lapidus A."/>
            <person name="Copeland A."/>
            <person name="Del Rio T.G."/>
            <person name="Lucas S."/>
            <person name="Chen F."/>
            <person name="Tice H."/>
            <person name="Cheng J.F."/>
            <person name="Han C."/>
            <person name="Detter J.C."/>
            <person name="Bruce D."/>
            <person name="Goodwin L."/>
            <person name="Chain P."/>
            <person name="Pitluck S."/>
            <person name="Pati A."/>
            <person name="Ivanova N."/>
            <person name="Mavromatis K."/>
            <person name="Chen A."/>
            <person name="Palaniappan K."/>
            <person name="Land M."/>
            <person name="Hauser L."/>
            <person name="Chang Y.J."/>
            <person name="Jeffries C.D."/>
            <person name="Brettin T."/>
            <person name="Rohde M."/>
            <person name="Goker M."/>
            <person name="Bristow J."/>
            <person name="Eisen J.A."/>
            <person name="Markowitz V."/>
            <person name="Hugenholtz P."/>
            <person name="Klenk H.P."/>
            <person name="Kyrpides N.C."/>
        </authorList>
    </citation>
    <scope>NUCLEOTIDE SEQUENCE [LARGE SCALE GENOMIC DNA]</scope>
    <source>
        <strain evidence="4">ATCC 51198 / DSM 5511 / JCM 9101 / NCIMB 13204 / VKM B-1734 / 4k</strain>
    </source>
</reference>
<dbReference type="Proteomes" id="UP000001903">
    <property type="component" value="Plasmid pHTUR04"/>
</dbReference>
<feature type="domain" description="N-acetyltransferase" evidence="2">
    <location>
        <begin position="13"/>
        <end position="166"/>
    </location>
</feature>